<dbReference type="EMBL" id="JBHULN010000003">
    <property type="protein sequence ID" value="MFD2570196.1"/>
    <property type="molecule type" value="Genomic_DNA"/>
</dbReference>
<dbReference type="RefSeq" id="WP_381520558.1">
    <property type="nucleotide sequence ID" value="NZ_JBHULN010000003.1"/>
</dbReference>
<name>A0ABW5M0Y1_9BACT</name>
<sequence length="121" mass="13444">MMSPGFLFIALFVGLAGSLYGQSTQPKEAFPTYQQIKHPTGEIIDYDHATPQGNAVSRVVKFNLFDYPAGEVVYMINGKSTTDVQAVKKLMNNKDVQIESLSIKEPTKDSKQIIEINYVAK</sequence>
<evidence type="ECO:0000313" key="2">
    <source>
        <dbReference type="Proteomes" id="UP001597469"/>
    </source>
</evidence>
<organism evidence="1 2">
    <name type="scientific">Spirosoma soli</name>
    <dbReference type="NCBI Taxonomy" id="1770529"/>
    <lineage>
        <taxon>Bacteria</taxon>
        <taxon>Pseudomonadati</taxon>
        <taxon>Bacteroidota</taxon>
        <taxon>Cytophagia</taxon>
        <taxon>Cytophagales</taxon>
        <taxon>Cytophagaceae</taxon>
        <taxon>Spirosoma</taxon>
    </lineage>
</organism>
<accession>A0ABW5M0Y1</accession>
<protein>
    <submittedName>
        <fullName evidence="1">Uncharacterized protein</fullName>
    </submittedName>
</protein>
<comment type="caution">
    <text evidence="1">The sequence shown here is derived from an EMBL/GenBank/DDBJ whole genome shotgun (WGS) entry which is preliminary data.</text>
</comment>
<reference evidence="2" key="1">
    <citation type="journal article" date="2019" name="Int. J. Syst. Evol. Microbiol.">
        <title>The Global Catalogue of Microorganisms (GCM) 10K type strain sequencing project: providing services to taxonomists for standard genome sequencing and annotation.</title>
        <authorList>
            <consortium name="The Broad Institute Genomics Platform"/>
            <consortium name="The Broad Institute Genome Sequencing Center for Infectious Disease"/>
            <person name="Wu L."/>
            <person name="Ma J."/>
        </authorList>
    </citation>
    <scope>NUCLEOTIDE SEQUENCE [LARGE SCALE GENOMIC DNA]</scope>
    <source>
        <strain evidence="2">KCTC 42805</strain>
    </source>
</reference>
<proteinExistence type="predicted"/>
<dbReference type="Proteomes" id="UP001597469">
    <property type="component" value="Unassembled WGS sequence"/>
</dbReference>
<evidence type="ECO:0000313" key="1">
    <source>
        <dbReference type="EMBL" id="MFD2570196.1"/>
    </source>
</evidence>
<keyword evidence="2" id="KW-1185">Reference proteome</keyword>
<gene>
    <name evidence="1" type="ORF">ACFSUS_06090</name>
</gene>